<dbReference type="AlphaFoldDB" id="A0A644T3S2"/>
<dbReference type="SMART" id="SM00448">
    <property type="entry name" value="REC"/>
    <property type="match status" value="1"/>
</dbReference>
<gene>
    <name evidence="3" type="primary">degU_4</name>
    <name evidence="3" type="ORF">SDC9_07145</name>
</gene>
<dbReference type="PANTHER" id="PTHR43214">
    <property type="entry name" value="TWO-COMPONENT RESPONSE REGULATOR"/>
    <property type="match status" value="1"/>
</dbReference>
<dbReference type="SUPFAM" id="SSF52172">
    <property type="entry name" value="CheY-like"/>
    <property type="match status" value="1"/>
</dbReference>
<dbReference type="GO" id="GO:0003677">
    <property type="term" value="F:DNA binding"/>
    <property type="evidence" value="ECO:0007669"/>
    <property type="project" value="UniProtKB-KW"/>
</dbReference>
<sequence length="152" mass="16776">MNVQNSKANIIGSKSAKVVKIVLIDDHEIVRCGLANMLKDEPHILLVGDASNAEDGLSIIAKTNPDVVLLDIQLNNSEIDGFSLVKIIKTQTPDRVVIMLTGFDSELYLTEALRNKVDGFILKELPQTLLVCAIKMACYGISLKICLRWRGR</sequence>
<dbReference type="InterPro" id="IPR058245">
    <property type="entry name" value="NreC/VraR/RcsB-like_REC"/>
</dbReference>
<keyword evidence="1" id="KW-0238">DNA-binding</keyword>
<dbReference type="InterPro" id="IPR001789">
    <property type="entry name" value="Sig_transdc_resp-reg_receiver"/>
</dbReference>
<dbReference type="GO" id="GO:0000160">
    <property type="term" value="P:phosphorelay signal transduction system"/>
    <property type="evidence" value="ECO:0007669"/>
    <property type="project" value="InterPro"/>
</dbReference>
<protein>
    <submittedName>
        <fullName evidence="3">Transcriptional regulatory protein DegU</fullName>
    </submittedName>
</protein>
<evidence type="ECO:0000256" key="1">
    <source>
        <dbReference type="ARBA" id="ARBA00023125"/>
    </source>
</evidence>
<comment type="caution">
    <text evidence="3">The sequence shown here is derived from an EMBL/GenBank/DDBJ whole genome shotgun (WGS) entry which is preliminary data.</text>
</comment>
<proteinExistence type="predicted"/>
<dbReference type="InterPro" id="IPR039420">
    <property type="entry name" value="WalR-like"/>
</dbReference>
<dbReference type="Pfam" id="PF00072">
    <property type="entry name" value="Response_reg"/>
    <property type="match status" value="1"/>
</dbReference>
<dbReference type="CDD" id="cd17535">
    <property type="entry name" value="REC_NarL-like"/>
    <property type="match status" value="1"/>
</dbReference>
<feature type="domain" description="Response regulatory" evidence="2">
    <location>
        <begin position="20"/>
        <end position="138"/>
    </location>
</feature>
<dbReference type="EMBL" id="VSSQ01000015">
    <property type="protein sequence ID" value="MPL61568.1"/>
    <property type="molecule type" value="Genomic_DNA"/>
</dbReference>
<organism evidence="3">
    <name type="scientific">bioreactor metagenome</name>
    <dbReference type="NCBI Taxonomy" id="1076179"/>
    <lineage>
        <taxon>unclassified sequences</taxon>
        <taxon>metagenomes</taxon>
        <taxon>ecological metagenomes</taxon>
    </lineage>
</organism>
<evidence type="ECO:0000259" key="2">
    <source>
        <dbReference type="PROSITE" id="PS50110"/>
    </source>
</evidence>
<dbReference type="PROSITE" id="PS50110">
    <property type="entry name" value="RESPONSE_REGULATORY"/>
    <property type="match status" value="1"/>
</dbReference>
<evidence type="ECO:0000313" key="3">
    <source>
        <dbReference type="EMBL" id="MPL61568.1"/>
    </source>
</evidence>
<dbReference type="Gene3D" id="3.40.50.2300">
    <property type="match status" value="1"/>
</dbReference>
<reference evidence="3" key="1">
    <citation type="submission" date="2019-08" db="EMBL/GenBank/DDBJ databases">
        <authorList>
            <person name="Kucharzyk K."/>
            <person name="Murdoch R.W."/>
            <person name="Higgins S."/>
            <person name="Loffler F."/>
        </authorList>
    </citation>
    <scope>NUCLEOTIDE SEQUENCE</scope>
</reference>
<dbReference type="InterPro" id="IPR011006">
    <property type="entry name" value="CheY-like_superfamily"/>
</dbReference>
<name>A0A644T3S2_9ZZZZ</name>
<accession>A0A644T3S2</accession>